<dbReference type="SUPFAM" id="SSF53448">
    <property type="entry name" value="Nucleotide-diphospho-sugar transferases"/>
    <property type="match status" value="1"/>
</dbReference>
<dbReference type="InterPro" id="IPR005835">
    <property type="entry name" value="NTP_transferase_dom"/>
</dbReference>
<dbReference type="PANTHER" id="PTHR22572">
    <property type="entry name" value="SUGAR-1-PHOSPHATE GUANYL TRANSFERASE"/>
    <property type="match status" value="1"/>
</dbReference>
<dbReference type="InterPro" id="IPR029044">
    <property type="entry name" value="Nucleotide-diphossugar_trans"/>
</dbReference>
<protein>
    <submittedName>
        <fullName evidence="2">Nucleotidyltransferase family protein</fullName>
    </submittedName>
</protein>
<accession>A0A9D1NAU5</accession>
<dbReference type="EMBL" id="DVOH01000011">
    <property type="protein sequence ID" value="HIU99682.1"/>
    <property type="molecule type" value="Genomic_DNA"/>
</dbReference>
<evidence type="ECO:0000313" key="2">
    <source>
        <dbReference type="EMBL" id="HIU99682.1"/>
    </source>
</evidence>
<sequence>MKAVIMAGGKGTRLRPLTDEIPKPLVPIIDKPVMAHIIELLKRHGIEEIACTLGYRADQIIDRFGDGSDYGVRLTYFVEKEPLGTAGSVKNAKAFLDEDFVVISGDAYTDLDLTRAIRYHYAKHSPFTIVSTPCKNPAGFGVAETDHDGKLIAFVEKPDDPRPALINCGIYIADRSILDRIPDGFYDFGRQLIPNLCGEAYCYVTFDYWSDIGTLPSYYYTNYLVAATPAYAAT</sequence>
<gene>
    <name evidence="2" type="ORF">IAB14_01045</name>
</gene>
<evidence type="ECO:0000259" key="1">
    <source>
        <dbReference type="Pfam" id="PF00483"/>
    </source>
</evidence>
<evidence type="ECO:0000313" key="3">
    <source>
        <dbReference type="Proteomes" id="UP000886891"/>
    </source>
</evidence>
<dbReference type="CDD" id="cd04181">
    <property type="entry name" value="NTP_transferase"/>
    <property type="match status" value="1"/>
</dbReference>
<reference evidence="2" key="1">
    <citation type="submission" date="2020-10" db="EMBL/GenBank/DDBJ databases">
        <authorList>
            <person name="Gilroy R."/>
        </authorList>
    </citation>
    <scope>NUCLEOTIDE SEQUENCE</scope>
    <source>
        <strain evidence="2">23406</strain>
    </source>
</reference>
<dbReference type="Pfam" id="PF00483">
    <property type="entry name" value="NTP_transferase"/>
    <property type="match status" value="1"/>
</dbReference>
<proteinExistence type="predicted"/>
<feature type="domain" description="Nucleotidyl transferase" evidence="1">
    <location>
        <begin position="2"/>
        <end position="224"/>
    </location>
</feature>
<dbReference type="AlphaFoldDB" id="A0A9D1NAU5"/>
<organism evidence="2 3">
    <name type="scientific">Candidatus Stercoripulliclostridium merdipullorum</name>
    <dbReference type="NCBI Taxonomy" id="2840952"/>
    <lineage>
        <taxon>Bacteria</taxon>
        <taxon>Bacillati</taxon>
        <taxon>Bacillota</taxon>
        <taxon>Clostridia</taxon>
        <taxon>Eubacteriales</taxon>
        <taxon>Candidatus Stercoripulliclostridium</taxon>
    </lineage>
</organism>
<dbReference type="Gene3D" id="3.90.550.10">
    <property type="entry name" value="Spore Coat Polysaccharide Biosynthesis Protein SpsA, Chain A"/>
    <property type="match status" value="1"/>
</dbReference>
<dbReference type="InterPro" id="IPR050486">
    <property type="entry name" value="Mannose-1P_guanyltransferase"/>
</dbReference>
<comment type="caution">
    <text evidence="2">The sequence shown here is derived from an EMBL/GenBank/DDBJ whole genome shotgun (WGS) entry which is preliminary data.</text>
</comment>
<dbReference type="Proteomes" id="UP000886891">
    <property type="component" value="Unassembled WGS sequence"/>
</dbReference>
<reference evidence="2" key="2">
    <citation type="journal article" date="2021" name="PeerJ">
        <title>Extensive microbial diversity within the chicken gut microbiome revealed by metagenomics and culture.</title>
        <authorList>
            <person name="Gilroy R."/>
            <person name="Ravi A."/>
            <person name="Getino M."/>
            <person name="Pursley I."/>
            <person name="Horton D.L."/>
            <person name="Alikhan N.F."/>
            <person name="Baker D."/>
            <person name="Gharbi K."/>
            <person name="Hall N."/>
            <person name="Watson M."/>
            <person name="Adriaenssens E.M."/>
            <person name="Foster-Nyarko E."/>
            <person name="Jarju S."/>
            <person name="Secka A."/>
            <person name="Antonio M."/>
            <person name="Oren A."/>
            <person name="Chaudhuri R.R."/>
            <person name="La Ragione R."/>
            <person name="Hildebrand F."/>
            <person name="Pallen M.J."/>
        </authorList>
    </citation>
    <scope>NUCLEOTIDE SEQUENCE</scope>
    <source>
        <strain evidence="2">23406</strain>
    </source>
</reference>
<name>A0A9D1NAU5_9FIRM</name>